<feature type="transmembrane region" description="Helical" evidence="6">
    <location>
        <begin position="201"/>
        <end position="222"/>
    </location>
</feature>
<accession>A0A5D8QDW8</accession>
<keyword evidence="8" id="KW-1185">Reference proteome</keyword>
<evidence type="ECO:0000256" key="4">
    <source>
        <dbReference type="ARBA" id="ARBA00022989"/>
    </source>
</evidence>
<dbReference type="EMBL" id="VTPS01000003">
    <property type="protein sequence ID" value="TZE82890.1"/>
    <property type="molecule type" value="Genomic_DNA"/>
</dbReference>
<dbReference type="Pfam" id="PF02653">
    <property type="entry name" value="BPD_transp_2"/>
    <property type="match status" value="1"/>
</dbReference>
<dbReference type="PANTHER" id="PTHR32196">
    <property type="entry name" value="ABC TRANSPORTER PERMEASE PROTEIN YPHD-RELATED-RELATED"/>
    <property type="match status" value="1"/>
</dbReference>
<feature type="transmembrane region" description="Helical" evidence="6">
    <location>
        <begin position="231"/>
        <end position="252"/>
    </location>
</feature>
<protein>
    <submittedName>
        <fullName evidence="7">ABC transporter permease</fullName>
    </submittedName>
</protein>
<dbReference type="RefSeq" id="WP_149544449.1">
    <property type="nucleotide sequence ID" value="NZ_VTPS01000003.1"/>
</dbReference>
<evidence type="ECO:0000256" key="3">
    <source>
        <dbReference type="ARBA" id="ARBA00022692"/>
    </source>
</evidence>
<organism evidence="7 8">
    <name type="scientific">Calorimonas adulescens</name>
    <dbReference type="NCBI Taxonomy" id="2606906"/>
    <lineage>
        <taxon>Bacteria</taxon>
        <taxon>Bacillati</taxon>
        <taxon>Bacillota</taxon>
        <taxon>Clostridia</taxon>
        <taxon>Thermoanaerobacterales</taxon>
        <taxon>Thermoanaerobacteraceae</taxon>
        <taxon>Calorimonas</taxon>
    </lineage>
</organism>
<evidence type="ECO:0000256" key="6">
    <source>
        <dbReference type="SAM" id="Phobius"/>
    </source>
</evidence>
<feature type="transmembrane region" description="Helical" evidence="6">
    <location>
        <begin position="58"/>
        <end position="80"/>
    </location>
</feature>
<sequence>MQGLILLTVEQGLAFSVMALGVYISFRILNYADLSVDGTFPLGAATSASLISAGVDPYIATLAALFAGMAAGAVTGLLNTKAKISELLSGILTMTALYSINLRIMGKSNLPLLNERLIITGEPYNALMVFGIILVILIVLLYVFFHTEIGMAVRALGSNPKMLISLGINTDGLKVLSLSLSNGLVALSGSLIAQYQGFADVGMGIGTIVIGLASVIIGEMLIGGSGILRPLISVAAGSIIYRMAISMAMRAGMPPTDLKLVTAVGVILILTLPQFKGIARFKRPVIEPAGKVQKAER</sequence>
<dbReference type="GO" id="GO:0022857">
    <property type="term" value="F:transmembrane transporter activity"/>
    <property type="evidence" value="ECO:0007669"/>
    <property type="project" value="InterPro"/>
</dbReference>
<dbReference type="GO" id="GO:0005886">
    <property type="term" value="C:plasma membrane"/>
    <property type="evidence" value="ECO:0007669"/>
    <property type="project" value="UniProtKB-SubCell"/>
</dbReference>
<evidence type="ECO:0000256" key="1">
    <source>
        <dbReference type="ARBA" id="ARBA00004651"/>
    </source>
</evidence>
<dbReference type="AlphaFoldDB" id="A0A5D8QDW8"/>
<evidence type="ECO:0000313" key="8">
    <source>
        <dbReference type="Proteomes" id="UP000322976"/>
    </source>
</evidence>
<gene>
    <name evidence="7" type="ORF">FWJ32_02750</name>
</gene>
<keyword evidence="5 6" id="KW-0472">Membrane</keyword>
<keyword evidence="2" id="KW-1003">Cell membrane</keyword>
<comment type="subcellular location">
    <subcellularLocation>
        <location evidence="1">Cell membrane</location>
        <topology evidence="1">Multi-pass membrane protein</topology>
    </subcellularLocation>
</comment>
<keyword evidence="3 6" id="KW-0812">Transmembrane</keyword>
<dbReference type="PANTHER" id="PTHR32196:SF69">
    <property type="entry name" value="BRANCHED-CHAIN AMINO ACID TRANSPORT SYSTEM, PERMEASE PROTEIN"/>
    <property type="match status" value="1"/>
</dbReference>
<comment type="caution">
    <text evidence="7">The sequence shown here is derived from an EMBL/GenBank/DDBJ whole genome shotgun (WGS) entry which is preliminary data.</text>
</comment>
<feature type="transmembrane region" description="Helical" evidence="6">
    <location>
        <begin position="87"/>
        <end position="106"/>
    </location>
</feature>
<keyword evidence="4 6" id="KW-1133">Transmembrane helix</keyword>
<feature type="transmembrane region" description="Helical" evidence="6">
    <location>
        <begin position="126"/>
        <end position="145"/>
    </location>
</feature>
<evidence type="ECO:0000256" key="2">
    <source>
        <dbReference type="ARBA" id="ARBA00022475"/>
    </source>
</evidence>
<reference evidence="7 8" key="1">
    <citation type="submission" date="2019-08" db="EMBL/GenBank/DDBJ databases">
        <title>Calorimonas adulescens gen. nov., sp. nov., an anaerobic thermophilic bacterium from Sakhalin hot spring.</title>
        <authorList>
            <person name="Khomyakova M.A."/>
            <person name="Merkel A.Y."/>
            <person name="Novikov A."/>
            <person name="Bonch-Osmolovskaya E.A."/>
            <person name="Slobodkin A.I."/>
        </authorList>
    </citation>
    <scope>NUCLEOTIDE SEQUENCE [LARGE SCALE GENOMIC DNA]</scope>
    <source>
        <strain evidence="7 8">A05MB</strain>
    </source>
</reference>
<feature type="transmembrane region" description="Helical" evidence="6">
    <location>
        <begin position="12"/>
        <end position="32"/>
    </location>
</feature>
<dbReference type="CDD" id="cd06574">
    <property type="entry name" value="TM_PBP1_branched-chain-AA_like"/>
    <property type="match status" value="1"/>
</dbReference>
<name>A0A5D8QDW8_9THEO</name>
<dbReference type="InterPro" id="IPR001851">
    <property type="entry name" value="ABC_transp_permease"/>
</dbReference>
<evidence type="ECO:0000313" key="7">
    <source>
        <dbReference type="EMBL" id="TZE82890.1"/>
    </source>
</evidence>
<proteinExistence type="predicted"/>
<evidence type="ECO:0000256" key="5">
    <source>
        <dbReference type="ARBA" id="ARBA00023136"/>
    </source>
</evidence>
<dbReference type="Proteomes" id="UP000322976">
    <property type="component" value="Unassembled WGS sequence"/>
</dbReference>
<feature type="transmembrane region" description="Helical" evidence="6">
    <location>
        <begin position="258"/>
        <end position="275"/>
    </location>
</feature>